<evidence type="ECO:0000313" key="5">
    <source>
        <dbReference type="Proteomes" id="UP000204221"/>
    </source>
</evidence>
<keyword evidence="5" id="KW-1185">Reference proteome</keyword>
<dbReference type="RefSeq" id="WP_093940306.1">
    <property type="nucleotide sequence ID" value="NZ_CP022521.1"/>
</dbReference>
<dbReference type="SUPFAM" id="SSF51735">
    <property type="entry name" value="NAD(P)-binding Rossmann-fold domains"/>
    <property type="match status" value="1"/>
</dbReference>
<dbReference type="InterPro" id="IPR036291">
    <property type="entry name" value="NAD(P)-bd_dom_sf"/>
</dbReference>
<dbReference type="CDD" id="cd05251">
    <property type="entry name" value="NmrA_like_SDR_a"/>
    <property type="match status" value="1"/>
</dbReference>
<evidence type="ECO:0000256" key="1">
    <source>
        <dbReference type="ARBA" id="ARBA00006328"/>
    </source>
</evidence>
<name>A0A221VYP0_9PSEU</name>
<dbReference type="Proteomes" id="UP000204221">
    <property type="component" value="Chromosome"/>
</dbReference>
<reference evidence="4 5" key="1">
    <citation type="submission" date="2017-07" db="EMBL/GenBank/DDBJ databases">
        <title>Complete genome sequence of Actinoalloteichus hoggarensis DSM 45943, type strain of Actinoalloteichus hoggarensis.</title>
        <authorList>
            <person name="Ruckert C."/>
            <person name="Nouioui I."/>
            <person name="Willmese J."/>
            <person name="van Wezel G."/>
            <person name="Klenk H.-P."/>
            <person name="Kalinowski J."/>
            <person name="Zotchev S.B."/>
        </authorList>
    </citation>
    <scope>NUCLEOTIDE SEQUENCE [LARGE SCALE GENOMIC DNA]</scope>
    <source>
        <strain evidence="4 5">DSM 45943</strain>
    </source>
</reference>
<keyword evidence="2" id="KW-0521">NADP</keyword>
<dbReference type="EC" id="1.7.-.-" evidence="4"/>
<organism evidence="4 5">
    <name type="scientific">Actinoalloteichus hoggarensis</name>
    <dbReference type="NCBI Taxonomy" id="1470176"/>
    <lineage>
        <taxon>Bacteria</taxon>
        <taxon>Bacillati</taxon>
        <taxon>Actinomycetota</taxon>
        <taxon>Actinomycetes</taxon>
        <taxon>Pseudonocardiales</taxon>
        <taxon>Pseudonocardiaceae</taxon>
        <taxon>Actinoalloteichus</taxon>
    </lineage>
</organism>
<protein>
    <submittedName>
        <fullName evidence="4">NAD(P)H azoreductase</fullName>
        <ecNumber evidence="4">1.7.-.-</ecNumber>
    </submittedName>
</protein>
<comment type="similarity">
    <text evidence="1">Belongs to the NmrA-type oxidoreductase family.</text>
</comment>
<dbReference type="InterPro" id="IPR051164">
    <property type="entry name" value="NmrA-like_oxidored"/>
</dbReference>
<dbReference type="InterPro" id="IPR008030">
    <property type="entry name" value="NmrA-like"/>
</dbReference>
<evidence type="ECO:0000259" key="3">
    <source>
        <dbReference type="Pfam" id="PF05368"/>
    </source>
</evidence>
<evidence type="ECO:0000256" key="2">
    <source>
        <dbReference type="ARBA" id="ARBA00022857"/>
    </source>
</evidence>
<dbReference type="KEGG" id="ahg:AHOG_05045"/>
<keyword evidence="4" id="KW-0560">Oxidoreductase</keyword>
<dbReference type="OrthoDB" id="319724at2"/>
<proteinExistence type="inferred from homology"/>
<evidence type="ECO:0000313" key="4">
    <source>
        <dbReference type="EMBL" id="ASO18662.1"/>
    </source>
</evidence>
<gene>
    <name evidence="4" type="primary">azoB2</name>
    <name evidence="4" type="ORF">AHOG_05045</name>
</gene>
<dbReference type="GO" id="GO:0016491">
    <property type="term" value="F:oxidoreductase activity"/>
    <property type="evidence" value="ECO:0007669"/>
    <property type="project" value="UniProtKB-KW"/>
</dbReference>
<dbReference type="AlphaFoldDB" id="A0A221VYP0"/>
<sequence>MSESSFVLVTGATGQQGGAAVTALLQSGQQVRALVRDPAAPRAEALAERGVTLVTGDLDDPASLVSALEGARGVFSVQMPNLADLLGDQEVRHATNLAGAAAKAGVEQIVHTSVTGTGTREPFDAERWGAFVTHYWRSKAAAEHAVREAALRRTTFLRPGTFMENLLSEFSFFPDDRDRVLTAVDPEVPQPFVAVADIGSAAAAAFADPERFDGVELELASDRLTYREVAVILSDVLGRSITLPADQSEAEAAGLPPEFARSQQYYSAVTLPAHPDHATALGLPTTSFADWARAAF</sequence>
<dbReference type="Pfam" id="PF05368">
    <property type="entry name" value="NmrA"/>
    <property type="match status" value="1"/>
</dbReference>
<dbReference type="EMBL" id="CP022521">
    <property type="protein sequence ID" value="ASO18662.1"/>
    <property type="molecule type" value="Genomic_DNA"/>
</dbReference>
<dbReference type="Gene3D" id="3.90.25.10">
    <property type="entry name" value="UDP-galactose 4-epimerase, domain 1"/>
    <property type="match status" value="1"/>
</dbReference>
<dbReference type="Gene3D" id="3.40.50.720">
    <property type="entry name" value="NAD(P)-binding Rossmann-like Domain"/>
    <property type="match status" value="1"/>
</dbReference>
<feature type="domain" description="NmrA-like" evidence="3">
    <location>
        <begin position="4"/>
        <end position="242"/>
    </location>
</feature>
<dbReference type="PANTHER" id="PTHR42748:SF7">
    <property type="entry name" value="NMRA LIKE REDOX SENSOR 1-RELATED"/>
    <property type="match status" value="1"/>
</dbReference>
<accession>A0A221VYP0</accession>
<dbReference type="PANTHER" id="PTHR42748">
    <property type="entry name" value="NITROGEN METABOLITE REPRESSION PROTEIN NMRA FAMILY MEMBER"/>
    <property type="match status" value="1"/>
</dbReference>